<dbReference type="Pfam" id="PF00034">
    <property type="entry name" value="Cytochrom_C"/>
    <property type="match status" value="2"/>
</dbReference>
<evidence type="ECO:0000313" key="12">
    <source>
        <dbReference type="EMBL" id="CAP45269.1"/>
    </source>
</evidence>
<dbReference type="InterPro" id="IPR008168">
    <property type="entry name" value="Cyt_C_IC"/>
</dbReference>
<evidence type="ECO:0000256" key="9">
    <source>
        <dbReference type="PIRSR" id="PIRSR000005-2"/>
    </source>
</evidence>
<dbReference type="InterPro" id="IPR024167">
    <property type="entry name" value="Cytochrome_c4-like"/>
</dbReference>
<feature type="binding site" description="covalent" evidence="8">
    <location>
        <position position="73"/>
    </location>
    <ligand>
        <name>heme c</name>
        <dbReference type="ChEBI" id="CHEBI:61717"/>
        <label>1</label>
    </ligand>
</feature>
<name>A9IHQ4_BORPD</name>
<dbReference type="GO" id="GO:0009055">
    <property type="term" value="F:electron transfer activity"/>
    <property type="evidence" value="ECO:0007669"/>
    <property type="project" value="InterPro"/>
</dbReference>
<dbReference type="eggNOG" id="COG2863">
    <property type="taxonomic scope" value="Bacteria"/>
</dbReference>
<feature type="binding site" description="covalent" evidence="8">
    <location>
        <position position="76"/>
    </location>
    <ligand>
        <name>heme c</name>
        <dbReference type="ChEBI" id="CHEBI:61717"/>
        <label>1</label>
    </ligand>
</feature>
<dbReference type="GO" id="GO:0042597">
    <property type="term" value="C:periplasmic space"/>
    <property type="evidence" value="ECO:0007669"/>
    <property type="project" value="UniProtKB-SubCell"/>
</dbReference>
<evidence type="ECO:0000256" key="4">
    <source>
        <dbReference type="ARBA" id="ARBA00022723"/>
    </source>
</evidence>
<dbReference type="InterPro" id="IPR050597">
    <property type="entry name" value="Cytochrome_c_Oxidase_Subunit"/>
</dbReference>
<dbReference type="GO" id="GO:0020037">
    <property type="term" value="F:heme binding"/>
    <property type="evidence" value="ECO:0007669"/>
    <property type="project" value="InterPro"/>
</dbReference>
<keyword evidence="5" id="KW-0574">Periplasm</keyword>
<dbReference type="PIRSF" id="PIRSF000005">
    <property type="entry name" value="Cytochrome_c4"/>
    <property type="match status" value="1"/>
</dbReference>
<organism evidence="12 13">
    <name type="scientific">Bordetella petrii (strain ATCC BAA-461 / DSM 12804 / CCUG 43448 / CIP 107267 / Se-1111R)</name>
    <dbReference type="NCBI Taxonomy" id="340100"/>
    <lineage>
        <taxon>Bacteria</taxon>
        <taxon>Pseudomonadati</taxon>
        <taxon>Pseudomonadota</taxon>
        <taxon>Betaproteobacteria</taxon>
        <taxon>Burkholderiales</taxon>
        <taxon>Alcaligenaceae</taxon>
        <taxon>Bordetella</taxon>
    </lineage>
</organism>
<gene>
    <name evidence="12" type="ordered locus">Bpet4917</name>
</gene>
<dbReference type="SUPFAM" id="SSF46626">
    <property type="entry name" value="Cytochrome c"/>
    <property type="match status" value="2"/>
</dbReference>
<evidence type="ECO:0000256" key="3">
    <source>
        <dbReference type="ARBA" id="ARBA00022617"/>
    </source>
</evidence>
<dbReference type="PROSITE" id="PS51007">
    <property type="entry name" value="CYTC"/>
    <property type="match status" value="2"/>
</dbReference>
<dbReference type="AlphaFoldDB" id="A9IHQ4"/>
<dbReference type="Proteomes" id="UP000001225">
    <property type="component" value="Chromosome"/>
</dbReference>
<accession>A9IHQ4</accession>
<dbReference type="PANTHER" id="PTHR33751:SF9">
    <property type="entry name" value="CYTOCHROME C4"/>
    <property type="match status" value="1"/>
</dbReference>
<evidence type="ECO:0000313" key="13">
    <source>
        <dbReference type="Proteomes" id="UP000001225"/>
    </source>
</evidence>
<dbReference type="InterPro" id="IPR009056">
    <property type="entry name" value="Cyt_c-like_dom"/>
</dbReference>
<dbReference type="PANTHER" id="PTHR33751">
    <property type="entry name" value="CBB3-TYPE CYTOCHROME C OXIDASE SUBUNIT FIXP"/>
    <property type="match status" value="1"/>
</dbReference>
<keyword evidence="10" id="KW-0732">Signal</keyword>
<feature type="signal peptide" evidence="10">
    <location>
        <begin position="1"/>
        <end position="42"/>
    </location>
</feature>
<evidence type="ECO:0000256" key="6">
    <source>
        <dbReference type="ARBA" id="ARBA00022982"/>
    </source>
</evidence>
<comment type="PTM">
    <text evidence="8">Binds 2 heme c groups covalently per subunit.</text>
</comment>
<feature type="domain" description="Cytochrome c" evidence="11">
    <location>
        <begin position="52"/>
        <end position="150"/>
    </location>
</feature>
<keyword evidence="4 9" id="KW-0479">Metal-binding</keyword>
<feature type="binding site" description="covalent" evidence="8">
    <location>
        <position position="182"/>
    </location>
    <ligand>
        <name>heme c</name>
        <dbReference type="ChEBI" id="CHEBI:61717"/>
        <label>2</label>
    </ligand>
</feature>
<evidence type="ECO:0000259" key="11">
    <source>
        <dbReference type="PROSITE" id="PS51007"/>
    </source>
</evidence>
<reference evidence="12 13" key="1">
    <citation type="journal article" date="2008" name="BMC Genomics">
        <title>The missing link: Bordetella petrii is endowed with both the metabolic versatility of environmental bacteria and virulence traits of pathogenic Bordetellae.</title>
        <authorList>
            <person name="Gross R."/>
            <person name="Guzman C.A."/>
            <person name="Sebaihia M."/>
            <person name="Martins Dos Santos V.A."/>
            <person name="Pieper D.H."/>
            <person name="Koebnik R."/>
            <person name="Lechner M."/>
            <person name="Bartels D."/>
            <person name="Buhrmester J."/>
            <person name="Choudhuri J.V."/>
            <person name="Ebensen T."/>
            <person name="Gaigalat L."/>
            <person name="Herrmann S."/>
            <person name="Khachane A.N."/>
            <person name="Larisch C."/>
            <person name="Link S."/>
            <person name="Linke B."/>
            <person name="Meyer F."/>
            <person name="Mormann S."/>
            <person name="Nakunst D."/>
            <person name="Rueckert C."/>
            <person name="Schneiker-Bekel S."/>
            <person name="Schulze K."/>
            <person name="Vorhoelter F.J."/>
            <person name="Yevsa T."/>
            <person name="Engle J.T."/>
            <person name="Goldman W.E."/>
            <person name="Puehler A."/>
            <person name="Goebel U.B."/>
            <person name="Goesmann A."/>
            <person name="Bloecker H."/>
            <person name="Kaiser O."/>
            <person name="Martinez-Arias R."/>
        </authorList>
    </citation>
    <scope>NUCLEOTIDE SEQUENCE [LARGE SCALE GENOMIC DNA]</scope>
    <source>
        <strain evidence="13">ATCC BAA-461 / DSM 12804 / CCUG 43448 / CIP 107267 / Se-1111R</strain>
    </source>
</reference>
<keyword evidence="13" id="KW-1185">Reference proteome</keyword>
<keyword evidence="3 8" id="KW-0349">Heme</keyword>
<sequence>MGRFGALIEIRSSRFSMKRVLSRMLVASGLMLGASVISSSFAAEGAAAAAKPDATKGAQLFDQGDASRGIVACASCHGAGGNSSIPVNPNLAAQPHEYLAKQLADFQTKQGADKPARNGAGGNPTPMTAMAQNLTPEDMSNVALYLAQQPLKEPATAGQEDLVELGRKIWRGGLPERNVPACASCHSANGAGLPAQYPRLAGQFPAYLEEQLKLFRSGDRANNPVMQEIADRMSDTDIKAVADYAAGLR</sequence>
<evidence type="ECO:0000256" key="8">
    <source>
        <dbReference type="PIRSR" id="PIRSR000005-1"/>
    </source>
</evidence>
<dbReference type="InterPro" id="IPR036909">
    <property type="entry name" value="Cyt_c-like_dom_sf"/>
</dbReference>
<dbReference type="GO" id="GO:0005506">
    <property type="term" value="F:iron ion binding"/>
    <property type="evidence" value="ECO:0007669"/>
    <property type="project" value="InterPro"/>
</dbReference>
<dbReference type="EMBL" id="AM902716">
    <property type="protein sequence ID" value="CAP45269.1"/>
    <property type="molecule type" value="Genomic_DNA"/>
</dbReference>
<keyword evidence="2" id="KW-0813">Transport</keyword>
<feature type="binding site" description="axial binding residue" evidence="9">
    <location>
        <position position="127"/>
    </location>
    <ligand>
        <name>heme c</name>
        <dbReference type="ChEBI" id="CHEBI:61717"/>
        <label>1</label>
    </ligand>
    <ligandPart>
        <name>Fe</name>
        <dbReference type="ChEBI" id="CHEBI:18248"/>
    </ligandPart>
</feature>
<evidence type="ECO:0000256" key="1">
    <source>
        <dbReference type="ARBA" id="ARBA00004418"/>
    </source>
</evidence>
<dbReference type="KEGG" id="bpt:Bpet4917"/>
<evidence type="ECO:0000256" key="7">
    <source>
        <dbReference type="ARBA" id="ARBA00023004"/>
    </source>
</evidence>
<comment type="subcellular location">
    <subcellularLocation>
        <location evidence="1">Periplasm</location>
    </subcellularLocation>
</comment>
<protein>
    <submittedName>
        <fullName evidence="12">Cytochrome C</fullName>
    </submittedName>
</protein>
<dbReference type="STRING" id="94624.Bpet4917"/>
<feature type="binding site" description="axial binding residue" evidence="9">
    <location>
        <position position="226"/>
    </location>
    <ligand>
        <name>heme c</name>
        <dbReference type="ChEBI" id="CHEBI:61717"/>
        <label>2</label>
    </ligand>
    <ligandPart>
        <name>Fe</name>
        <dbReference type="ChEBI" id="CHEBI:18248"/>
    </ligandPart>
</feature>
<proteinExistence type="predicted"/>
<feature type="binding site" description="covalent" evidence="8">
    <location>
        <position position="185"/>
    </location>
    <ligand>
        <name>heme c</name>
        <dbReference type="ChEBI" id="CHEBI:61717"/>
        <label>2</label>
    </ligand>
</feature>
<evidence type="ECO:0000256" key="2">
    <source>
        <dbReference type="ARBA" id="ARBA00022448"/>
    </source>
</evidence>
<dbReference type="PRINTS" id="PR00605">
    <property type="entry name" value="CYTCHROMECIC"/>
</dbReference>
<feature type="chain" id="PRO_5002739555" evidence="10">
    <location>
        <begin position="43"/>
        <end position="249"/>
    </location>
</feature>
<dbReference type="Gene3D" id="1.10.760.10">
    <property type="entry name" value="Cytochrome c-like domain"/>
    <property type="match status" value="2"/>
</dbReference>
<keyword evidence="7 9" id="KW-0408">Iron</keyword>
<feature type="binding site" description="axial binding residue" evidence="9">
    <location>
        <position position="186"/>
    </location>
    <ligand>
        <name>heme c</name>
        <dbReference type="ChEBI" id="CHEBI:61717"/>
        <label>2</label>
    </ligand>
    <ligandPart>
        <name>Fe</name>
        <dbReference type="ChEBI" id="CHEBI:18248"/>
    </ligandPart>
</feature>
<evidence type="ECO:0000256" key="10">
    <source>
        <dbReference type="SAM" id="SignalP"/>
    </source>
</evidence>
<keyword evidence="6" id="KW-0249">Electron transport</keyword>
<feature type="binding site" description="axial binding residue" evidence="9">
    <location>
        <position position="77"/>
    </location>
    <ligand>
        <name>heme c</name>
        <dbReference type="ChEBI" id="CHEBI:61717"/>
        <label>1</label>
    </ligand>
    <ligandPart>
        <name>Fe</name>
        <dbReference type="ChEBI" id="CHEBI:18248"/>
    </ligandPart>
</feature>
<evidence type="ECO:0000256" key="5">
    <source>
        <dbReference type="ARBA" id="ARBA00022764"/>
    </source>
</evidence>
<feature type="domain" description="Cytochrome c" evidence="11">
    <location>
        <begin position="161"/>
        <end position="249"/>
    </location>
</feature>